<dbReference type="PANTHER" id="PTHR34554">
    <property type="entry name" value="RGS1-HXK1-INTERACTING PROTEIN 1"/>
    <property type="match status" value="1"/>
</dbReference>
<proteinExistence type="predicted"/>
<protein>
    <submittedName>
        <fullName evidence="4">Uncharacterized protein</fullName>
    </submittedName>
</protein>
<feature type="transmembrane region" description="Helical" evidence="3">
    <location>
        <begin position="114"/>
        <end position="136"/>
    </location>
</feature>
<keyword evidence="3" id="KW-1133">Transmembrane helix</keyword>
<keyword evidence="5" id="KW-1185">Reference proteome</keyword>
<accession>A0A2G5E3B0</accession>
<keyword evidence="3" id="KW-0472">Membrane</keyword>
<dbReference type="PANTHER" id="PTHR34554:SF1">
    <property type="entry name" value="ALANINE-TRNA LIGASE"/>
    <property type="match status" value="1"/>
</dbReference>
<feature type="coiled-coil region" evidence="1">
    <location>
        <begin position="158"/>
        <end position="199"/>
    </location>
</feature>
<dbReference type="Proteomes" id="UP000230069">
    <property type="component" value="Unassembled WGS sequence"/>
</dbReference>
<evidence type="ECO:0000256" key="2">
    <source>
        <dbReference type="SAM" id="MobiDB-lite"/>
    </source>
</evidence>
<dbReference type="STRING" id="218851.A0A2G5E3B0"/>
<evidence type="ECO:0000256" key="3">
    <source>
        <dbReference type="SAM" id="Phobius"/>
    </source>
</evidence>
<feature type="region of interest" description="Disordered" evidence="2">
    <location>
        <begin position="1"/>
        <end position="27"/>
    </location>
</feature>
<reference evidence="4 5" key="1">
    <citation type="submission" date="2017-09" db="EMBL/GenBank/DDBJ databases">
        <title>WGS assembly of Aquilegia coerulea Goldsmith.</title>
        <authorList>
            <person name="Hodges S."/>
            <person name="Kramer E."/>
            <person name="Nordborg M."/>
            <person name="Tomkins J."/>
            <person name="Borevitz J."/>
            <person name="Derieg N."/>
            <person name="Yan J."/>
            <person name="Mihaltcheva S."/>
            <person name="Hayes R.D."/>
            <person name="Rokhsar D."/>
        </authorList>
    </citation>
    <scope>NUCLEOTIDE SEQUENCE [LARGE SCALE GENOMIC DNA]</scope>
    <source>
        <strain evidence="5">cv. Goldsmith</strain>
    </source>
</reference>
<feature type="compositionally biased region" description="Low complexity" evidence="2">
    <location>
        <begin position="14"/>
        <end position="27"/>
    </location>
</feature>
<name>A0A2G5E3B0_AQUCA</name>
<dbReference type="OrthoDB" id="1907298at2759"/>
<dbReference type="EMBL" id="KZ305030">
    <property type="protein sequence ID" value="PIA50226.1"/>
    <property type="molecule type" value="Genomic_DNA"/>
</dbReference>
<evidence type="ECO:0000313" key="5">
    <source>
        <dbReference type="Proteomes" id="UP000230069"/>
    </source>
</evidence>
<dbReference type="FunCoup" id="A0A2G5E3B0">
    <property type="interactions" value="1363"/>
</dbReference>
<dbReference type="InParanoid" id="A0A2G5E3B0"/>
<organism evidence="4 5">
    <name type="scientific">Aquilegia coerulea</name>
    <name type="common">Rocky mountain columbine</name>
    <dbReference type="NCBI Taxonomy" id="218851"/>
    <lineage>
        <taxon>Eukaryota</taxon>
        <taxon>Viridiplantae</taxon>
        <taxon>Streptophyta</taxon>
        <taxon>Embryophyta</taxon>
        <taxon>Tracheophyta</taxon>
        <taxon>Spermatophyta</taxon>
        <taxon>Magnoliopsida</taxon>
        <taxon>Ranunculales</taxon>
        <taxon>Ranunculaceae</taxon>
        <taxon>Thalictroideae</taxon>
        <taxon>Aquilegia</taxon>
    </lineage>
</organism>
<evidence type="ECO:0000313" key="4">
    <source>
        <dbReference type="EMBL" id="PIA50226.1"/>
    </source>
</evidence>
<evidence type="ECO:0000256" key="1">
    <source>
        <dbReference type="SAM" id="Coils"/>
    </source>
</evidence>
<gene>
    <name evidence="4" type="ORF">AQUCO_01300752v1</name>
</gene>
<keyword evidence="3" id="KW-0812">Transmembrane</keyword>
<sequence>MATVAADSEEKPNENSFNENKNKNKNINIISNNNSNSMIEETPWIAYAAQQAQLFQNNLEQSFDSALITAKSRFSQIRSTSSAHFNQTLESLEEVKAEYKAYEDVFFGKVKEGIVIAASNPMITVGAALGLGIVVFKRPRRLITSSVSRLLVSEETLISRADAKVKDLRQSINFVKSESEKLEKQALQAEEELKRGKTKLRHAGKQIQDVIRSASKIERQAKGLKDIVGELPSGEASRFRKQVSDLASEAKQERNVLTKEVSKIINYGISI</sequence>
<dbReference type="AlphaFoldDB" id="A0A2G5E3B0"/>
<keyword evidence="1" id="KW-0175">Coiled coil</keyword>
<dbReference type="InterPro" id="IPR053284">
    <property type="entry name" value="RGS1-HXK1_interactor"/>
</dbReference>